<dbReference type="Proteomes" id="UP000821865">
    <property type="component" value="Chromosome 4"/>
</dbReference>
<keyword evidence="2" id="KW-1185">Reference proteome</keyword>
<gene>
    <name evidence="1" type="ORF">HPB49_018900</name>
</gene>
<proteinExistence type="predicted"/>
<sequence>MQNGSPVSFCVPSPACPLFLSASNRVVRAGTSFSWASSGAVARLRRRGFKTKEPRLEEVQSTTEKHGDNGMFFIDDPQSDQAVEGSADFEDTDSSSGIGDDEDAEGSGDEHLSEEEMGSGTVGPVFVTPKVTVVTDTKHPPKYEAKPKGTSHSPEEGNEIPELSGPVTTTKGPKVDVAHGPPSSGHDDNRQSNNIPLGRKQDNRPSSFFAQPGILAAVIGGAVVGLLCAILLVMFIVYRMRKKDEGSYALDEPKRSPTVNSTCVAATRSSTPRERDRHRHTCKRDASLPPPHLPVPSASATPAPKGKPQTSRSEGVIKCCSCGSV</sequence>
<accession>A0ACB8CZC9</accession>
<protein>
    <submittedName>
        <fullName evidence="1">Uncharacterized protein</fullName>
    </submittedName>
</protein>
<comment type="caution">
    <text evidence="1">The sequence shown here is derived from an EMBL/GenBank/DDBJ whole genome shotgun (WGS) entry which is preliminary data.</text>
</comment>
<dbReference type="EMBL" id="CM023473">
    <property type="protein sequence ID" value="KAH7954474.1"/>
    <property type="molecule type" value="Genomic_DNA"/>
</dbReference>
<organism evidence="1 2">
    <name type="scientific">Dermacentor silvarum</name>
    <name type="common">Tick</name>
    <dbReference type="NCBI Taxonomy" id="543639"/>
    <lineage>
        <taxon>Eukaryota</taxon>
        <taxon>Metazoa</taxon>
        <taxon>Ecdysozoa</taxon>
        <taxon>Arthropoda</taxon>
        <taxon>Chelicerata</taxon>
        <taxon>Arachnida</taxon>
        <taxon>Acari</taxon>
        <taxon>Parasitiformes</taxon>
        <taxon>Ixodida</taxon>
        <taxon>Ixodoidea</taxon>
        <taxon>Ixodidae</taxon>
        <taxon>Rhipicephalinae</taxon>
        <taxon>Dermacentor</taxon>
    </lineage>
</organism>
<name>A0ACB8CZC9_DERSI</name>
<evidence type="ECO:0000313" key="2">
    <source>
        <dbReference type="Proteomes" id="UP000821865"/>
    </source>
</evidence>
<reference evidence="1" key="1">
    <citation type="submission" date="2020-05" db="EMBL/GenBank/DDBJ databases">
        <title>Large-scale comparative analyses of tick genomes elucidate their genetic diversity and vector capacities.</title>
        <authorList>
            <person name="Jia N."/>
            <person name="Wang J."/>
            <person name="Shi W."/>
            <person name="Du L."/>
            <person name="Sun Y."/>
            <person name="Zhan W."/>
            <person name="Jiang J."/>
            <person name="Wang Q."/>
            <person name="Zhang B."/>
            <person name="Ji P."/>
            <person name="Sakyi L.B."/>
            <person name="Cui X."/>
            <person name="Yuan T."/>
            <person name="Jiang B."/>
            <person name="Yang W."/>
            <person name="Lam T.T.-Y."/>
            <person name="Chang Q."/>
            <person name="Ding S."/>
            <person name="Wang X."/>
            <person name="Zhu J."/>
            <person name="Ruan X."/>
            <person name="Zhao L."/>
            <person name="Wei J."/>
            <person name="Que T."/>
            <person name="Du C."/>
            <person name="Cheng J."/>
            <person name="Dai P."/>
            <person name="Han X."/>
            <person name="Huang E."/>
            <person name="Gao Y."/>
            <person name="Liu J."/>
            <person name="Shao H."/>
            <person name="Ye R."/>
            <person name="Li L."/>
            <person name="Wei W."/>
            <person name="Wang X."/>
            <person name="Wang C."/>
            <person name="Yang T."/>
            <person name="Huo Q."/>
            <person name="Li W."/>
            <person name="Guo W."/>
            <person name="Chen H."/>
            <person name="Zhou L."/>
            <person name="Ni X."/>
            <person name="Tian J."/>
            <person name="Zhou Y."/>
            <person name="Sheng Y."/>
            <person name="Liu T."/>
            <person name="Pan Y."/>
            <person name="Xia L."/>
            <person name="Li J."/>
            <person name="Zhao F."/>
            <person name="Cao W."/>
        </authorList>
    </citation>
    <scope>NUCLEOTIDE SEQUENCE</scope>
    <source>
        <strain evidence="1">Dsil-2018</strain>
    </source>
</reference>
<evidence type="ECO:0000313" key="1">
    <source>
        <dbReference type="EMBL" id="KAH7954474.1"/>
    </source>
</evidence>